<comment type="subcellular location">
    <subcellularLocation>
        <location evidence="1">Membrane</location>
        <topology evidence="1">Multi-pass membrane protein</topology>
    </subcellularLocation>
</comment>
<dbReference type="Gramene" id="Pp3c16_8800V3.4">
    <property type="protein sequence ID" value="Pp3c16_8800V3.4"/>
    <property type="gene ID" value="Pp3c16_8800"/>
</dbReference>
<evidence type="ECO:0000259" key="13">
    <source>
        <dbReference type="PROSITE" id="PS50929"/>
    </source>
</evidence>
<organism evidence="14">
    <name type="scientific">Physcomitrium patens</name>
    <name type="common">Spreading-leaved earth moss</name>
    <name type="synonym">Physcomitrella patens</name>
    <dbReference type="NCBI Taxonomy" id="3218"/>
    <lineage>
        <taxon>Eukaryota</taxon>
        <taxon>Viridiplantae</taxon>
        <taxon>Streptophyta</taxon>
        <taxon>Embryophyta</taxon>
        <taxon>Bryophyta</taxon>
        <taxon>Bryophytina</taxon>
        <taxon>Bryopsida</taxon>
        <taxon>Funariidae</taxon>
        <taxon>Funariales</taxon>
        <taxon>Funariaceae</taxon>
        <taxon>Physcomitrium</taxon>
    </lineage>
</organism>
<dbReference type="EnsemblPlants" id="Pp3c16_8800V3.1">
    <property type="protein sequence ID" value="Pp3c16_8800V3.1"/>
    <property type="gene ID" value="Pp3c16_8800"/>
</dbReference>
<feature type="domain" description="ABC transporter" evidence="12">
    <location>
        <begin position="1178"/>
        <end position="1415"/>
    </location>
</feature>
<dbReference type="InterPro" id="IPR036640">
    <property type="entry name" value="ABC1_TM_sf"/>
</dbReference>
<keyword evidence="16" id="KW-1185">Reference proteome</keyword>
<dbReference type="Gene3D" id="1.20.1560.10">
    <property type="entry name" value="ABC transporter type 1, transmembrane domain"/>
    <property type="match status" value="2"/>
</dbReference>
<dbReference type="PROSITE" id="PS50893">
    <property type="entry name" value="ABC_TRANSPORTER_2"/>
    <property type="match status" value="2"/>
</dbReference>
<dbReference type="EnsemblPlants" id="Pp3c16_8800V3.4">
    <property type="protein sequence ID" value="Pp3c16_8800V3.4"/>
    <property type="gene ID" value="Pp3c16_8800"/>
</dbReference>
<feature type="compositionally biased region" description="Basic and acidic residues" evidence="10">
    <location>
        <begin position="10"/>
        <end position="21"/>
    </location>
</feature>
<dbReference type="PANTHER" id="PTHR24223">
    <property type="entry name" value="ATP-BINDING CASSETTE SUB-FAMILY C"/>
    <property type="match status" value="1"/>
</dbReference>
<sequence>MLRKMVSVEGSKRNTEMSKEEEVQEFETGGMSTGKPCPLSNASIFSFLTWQWVQPLITIGNKKTLEAEDLWDLVPDETSVYCERSWLKAVEGEKMKKNVDGSPVSVWKLMYKSMGYKFMLGGLYKPVWLLAVVLQVYILKALVKIAQGTERLQWWWAALLVVGMFLTSTTQSITQHQCFTIGQRTGMKARATVAMAVFNKIQEMSLASLSNTNTGIMLNLVTNDTQKILDAATFFHFVWFALVEVAVVGGLVIYEAGVAAIPGVMVTFLTQPLQVKVAQRVGWLRRSAIDYTDSRVRSVNEVLTGVRVVKYNGWTAAFLKRIGDLRSSEMHWIKRANFLRASTSTLRDGVIPLASFATFGTFVAVHGGAALTPSLAFTVLALFSILVRLFSIAPLGVQYLSEAMVAMQRFQQLLDLPNGHGITNPDEQDKLKGQVLTDKAVSVSNGVFSWTLKDWQTCDDKRSKKAKRRKTKQEKDNGLHILSRVPRGKDSDKVFEEADTLKGVTFEVQRGDLVAIVGAVGSGKSSLLLALLGEMECLAGESQIDRPAAFAPQQPWILNDTIRSNVLFGNKFDEFRYKETVSACALDHDIAQLPAGHDTEIGERGVNLSGGQNARISLARACYSTSPLLLLDDPLAAVDVPTAKHLMDHVLCGILKGRTVILVTHNKTSLSCCDKIYLLEHERLQELSKEALLDGQLDEVILNDTEDNGGDIDHKTRASLGRDDSSEESGGENGPEVDVLNGASAEMVAESSQSHLQNGLECKELTENGVSKNGPSEEPVSDDVEIVASVFQEVGEEGVFDGKQDEASIRKSFRRRSGRVTGVESDIDGDKGGKLTVKEDRAEGEVTWATYIQYAKDGGGRVFIFMVVVIFLFAQAVRVMLDYWLSVWVDRKYQLSTRIYVISYACFAAGAIALSLTRALLFMEAAMLSAKKMHGRMAEKVLRSPQLFFDQNPVGRIVNRFSKDQSLVDELLPSTAQTCMENFTGCLGSIAIIAVLIPWFLLAIPPFIIIFLILQKRYVTVSRELKRLDGLSRSPMYAHLSQTLQGIASVRAFGAQKRMHDRFLAMIDANHRAFILFVHSSRWLGVRLDLATSMAVATASLLVVLLRNSISPGLAGVVLVQSLQLTGFFQYGVRLAAETENYFTSVERIQAYTELPTEADSDTAPGVITEKWPEKGEIEFVHYTMAYREDLPRVLNDLCFKVNSQEKVGILGRTGAGKSSLAAAMFRLVENKACSGRILIDDIDIAHIGLDDLRRRLSIIPQDPVLFRGTVRLNLDPFEQHTDFEIIEAIANVHLSKKIESLDKGIDSVVAENGENFSVGQRQLLCLARSLLRRSRVIVMDEATAAVDGETDQLIQTAMRSVFHTCTVLTIAHRIETIIDCDRVLVLAKGGRLAEFDTPANLLRRAELIIRDGSEGRGVGNYGFAVMVAQSGEVIAKRLREAAEAAELRRQQESS</sequence>
<evidence type="ECO:0000256" key="8">
    <source>
        <dbReference type="ARBA" id="ARBA00022989"/>
    </source>
</evidence>
<keyword evidence="4 11" id="KW-0812">Transmembrane</keyword>
<accession>A0A2K1J7S9</accession>
<dbReference type="PROSITE" id="PS50929">
    <property type="entry name" value="ABC_TM1F"/>
    <property type="match status" value="2"/>
</dbReference>
<dbReference type="FunFam" id="3.40.50.300:FF:000163">
    <property type="entry name" value="Multidrug resistance-associated protein member 4"/>
    <property type="match status" value="1"/>
</dbReference>
<dbReference type="EnsemblPlants" id="Pp3c16_8800V3.9">
    <property type="protein sequence ID" value="Pp3c16_8800V3.9"/>
    <property type="gene ID" value="Pp3c16_8800"/>
</dbReference>
<gene>
    <name evidence="15" type="primary">LOC112293221</name>
    <name evidence="14" type="ORF">PHYPA_020692</name>
</gene>
<dbReference type="CDD" id="cd03244">
    <property type="entry name" value="ABCC_MRP_domain2"/>
    <property type="match status" value="1"/>
</dbReference>
<dbReference type="EMBL" id="ABEU02000016">
    <property type="protein sequence ID" value="PNR37583.1"/>
    <property type="molecule type" value="Genomic_DNA"/>
</dbReference>
<feature type="transmembrane region" description="Helical" evidence="11">
    <location>
        <begin position="375"/>
        <end position="400"/>
    </location>
</feature>
<feature type="domain" description="ABC transporter" evidence="12">
    <location>
        <begin position="486"/>
        <end position="706"/>
    </location>
</feature>
<dbReference type="Gramene" id="Pp3c16_8800V3.1">
    <property type="protein sequence ID" value="Pp3c16_8800V3.1"/>
    <property type="gene ID" value="Pp3c16_8800"/>
</dbReference>
<evidence type="ECO:0000256" key="11">
    <source>
        <dbReference type="SAM" id="Phobius"/>
    </source>
</evidence>
<dbReference type="SUPFAM" id="SSF90123">
    <property type="entry name" value="ABC transporter transmembrane region"/>
    <property type="match status" value="2"/>
</dbReference>
<dbReference type="Gramene" id="Pp3c16_8800V3.9">
    <property type="protein sequence ID" value="Pp3c16_8800V3.9"/>
    <property type="gene ID" value="Pp3c16_8800"/>
</dbReference>
<dbReference type="RefSeq" id="XP_024398182.1">
    <property type="nucleotide sequence ID" value="XM_024542414.2"/>
</dbReference>
<dbReference type="GO" id="GO:0005524">
    <property type="term" value="F:ATP binding"/>
    <property type="evidence" value="ECO:0007669"/>
    <property type="project" value="UniProtKB-KW"/>
</dbReference>
<feature type="transmembrane region" description="Helical" evidence="11">
    <location>
        <begin position="118"/>
        <end position="139"/>
    </location>
</feature>
<feature type="compositionally biased region" description="Basic and acidic residues" evidence="10">
    <location>
        <begin position="711"/>
        <end position="724"/>
    </location>
</feature>
<feature type="transmembrane region" description="Helical" evidence="11">
    <location>
        <begin position="901"/>
        <end position="923"/>
    </location>
</feature>
<evidence type="ECO:0000256" key="2">
    <source>
        <dbReference type="ARBA" id="ARBA00009726"/>
    </source>
</evidence>
<dbReference type="InterPro" id="IPR003439">
    <property type="entry name" value="ABC_transporter-like_ATP-bd"/>
</dbReference>
<evidence type="ECO:0000256" key="4">
    <source>
        <dbReference type="ARBA" id="ARBA00022692"/>
    </source>
</evidence>
<dbReference type="GO" id="GO:0140359">
    <property type="term" value="F:ABC-type transporter activity"/>
    <property type="evidence" value="ECO:0000318"/>
    <property type="project" value="GO_Central"/>
</dbReference>
<evidence type="ECO:0000259" key="12">
    <source>
        <dbReference type="PROSITE" id="PS50893"/>
    </source>
</evidence>
<dbReference type="PaxDb" id="3218-PP1S402_25V6.1"/>
<dbReference type="InterPro" id="IPR050173">
    <property type="entry name" value="ABC_transporter_C-like"/>
</dbReference>
<feature type="region of interest" description="Disordered" evidence="10">
    <location>
        <begin position="703"/>
        <end position="738"/>
    </location>
</feature>
<evidence type="ECO:0000313" key="15">
    <source>
        <dbReference type="EnsemblPlants" id="Pp3c16_8800V3.1"/>
    </source>
</evidence>
<dbReference type="InterPro" id="IPR011527">
    <property type="entry name" value="ABC1_TM_dom"/>
</dbReference>
<feature type="transmembrane region" description="Helical" evidence="11">
    <location>
        <begin position="990"/>
        <end position="1014"/>
    </location>
</feature>
<dbReference type="InterPro" id="IPR044746">
    <property type="entry name" value="ABCC_6TM_D1"/>
</dbReference>
<name>A0A2K1J7S9_PHYPA</name>
<dbReference type="InterPro" id="IPR027417">
    <property type="entry name" value="P-loop_NTPase"/>
</dbReference>
<dbReference type="PROSITE" id="PS00211">
    <property type="entry name" value="ABC_TRANSPORTER_1"/>
    <property type="match status" value="1"/>
</dbReference>
<feature type="transmembrane region" description="Helical" evidence="11">
    <location>
        <begin position="154"/>
        <end position="174"/>
    </location>
</feature>
<dbReference type="GO" id="GO:0016887">
    <property type="term" value="F:ATP hydrolysis activity"/>
    <property type="evidence" value="ECO:0007669"/>
    <property type="project" value="InterPro"/>
</dbReference>
<dbReference type="Pfam" id="PF00005">
    <property type="entry name" value="ABC_tran"/>
    <property type="match status" value="2"/>
</dbReference>
<proteinExistence type="inferred from homology"/>
<evidence type="ECO:0000313" key="14">
    <source>
        <dbReference type="EMBL" id="PNR37583.1"/>
    </source>
</evidence>
<evidence type="ECO:0000313" key="16">
    <source>
        <dbReference type="Proteomes" id="UP000006727"/>
    </source>
</evidence>
<feature type="transmembrane region" description="Helical" evidence="11">
    <location>
        <begin position="862"/>
        <end position="881"/>
    </location>
</feature>
<dbReference type="SUPFAM" id="SSF52540">
    <property type="entry name" value="P-loop containing nucleoside triphosphate hydrolases"/>
    <property type="match status" value="2"/>
</dbReference>
<dbReference type="GeneID" id="112293221"/>
<dbReference type="Gene3D" id="3.40.50.300">
    <property type="entry name" value="P-loop containing nucleotide triphosphate hydrolases"/>
    <property type="match status" value="2"/>
</dbReference>
<dbReference type="GO" id="GO:0016020">
    <property type="term" value="C:membrane"/>
    <property type="evidence" value="ECO:0007669"/>
    <property type="project" value="UniProtKB-SubCell"/>
</dbReference>
<feature type="domain" description="ABC transmembrane type-1" evidence="13">
    <location>
        <begin position="130"/>
        <end position="402"/>
    </location>
</feature>
<evidence type="ECO:0000256" key="10">
    <source>
        <dbReference type="SAM" id="MobiDB-lite"/>
    </source>
</evidence>
<evidence type="ECO:0000256" key="3">
    <source>
        <dbReference type="ARBA" id="ARBA00022448"/>
    </source>
</evidence>
<dbReference type="CDD" id="cd18579">
    <property type="entry name" value="ABC_6TM_ABCC_D1"/>
    <property type="match status" value="1"/>
</dbReference>
<dbReference type="STRING" id="3218.A0A2K1J7S9"/>
<dbReference type="RefSeq" id="XP_024398181.1">
    <property type="nucleotide sequence ID" value="XM_024542413.2"/>
</dbReference>
<feature type="domain" description="ABC transmembrane type-1" evidence="13">
    <location>
        <begin position="865"/>
        <end position="1141"/>
    </location>
</feature>
<dbReference type="InterPro" id="IPR003593">
    <property type="entry name" value="AAA+_ATPase"/>
</dbReference>
<keyword evidence="7" id="KW-0067">ATP-binding</keyword>
<dbReference type="InterPro" id="IPR044726">
    <property type="entry name" value="ABCC_6TM_D2"/>
</dbReference>
<dbReference type="SMART" id="SM00382">
    <property type="entry name" value="AAA"/>
    <property type="match status" value="2"/>
</dbReference>
<keyword evidence="6" id="KW-0547">Nucleotide-binding</keyword>
<evidence type="ECO:0000256" key="1">
    <source>
        <dbReference type="ARBA" id="ARBA00004141"/>
    </source>
</evidence>
<keyword evidence="8 11" id="KW-1133">Transmembrane helix</keyword>
<dbReference type="GO" id="GO:0055085">
    <property type="term" value="P:transmembrane transport"/>
    <property type="evidence" value="ECO:0000318"/>
    <property type="project" value="GO_Central"/>
</dbReference>
<dbReference type="FunFam" id="1.20.1560.10:FF:000010">
    <property type="entry name" value="Multidrug resistance-associated ABC transporter"/>
    <property type="match status" value="1"/>
</dbReference>
<keyword evidence="9 11" id="KW-0472">Membrane</keyword>
<evidence type="ECO:0000256" key="7">
    <source>
        <dbReference type="ARBA" id="ARBA00022840"/>
    </source>
</evidence>
<dbReference type="FunFam" id="3.40.50.300:FF:000973">
    <property type="entry name" value="Multidrug resistance-associated protein 4"/>
    <property type="match status" value="1"/>
</dbReference>
<dbReference type="EnsemblPlants" id="Pp3c16_8800V3.5">
    <property type="protein sequence ID" value="Pp3c16_8800V3.5"/>
    <property type="gene ID" value="Pp3c16_8800"/>
</dbReference>
<feature type="transmembrane region" description="Helical" evidence="11">
    <location>
        <begin position="234"/>
        <end position="254"/>
    </location>
</feature>
<comment type="similarity">
    <text evidence="2">Belongs to the ABC transporter superfamily. ABCC family. Conjugate transporter (TC 3.A.1.208) subfamily.</text>
</comment>
<dbReference type="Proteomes" id="UP000006727">
    <property type="component" value="Chromosome 16"/>
</dbReference>
<dbReference type="Gramene" id="Pp3c16_8800V3.5">
    <property type="protein sequence ID" value="Pp3c16_8800V3.5"/>
    <property type="gene ID" value="Pp3c16_8800"/>
</dbReference>
<reference evidence="15" key="3">
    <citation type="submission" date="2020-12" db="UniProtKB">
        <authorList>
            <consortium name="EnsemblPlants"/>
        </authorList>
    </citation>
    <scope>IDENTIFICATION</scope>
</reference>
<dbReference type="KEGG" id="ppp:112293221"/>
<dbReference type="Pfam" id="PF00664">
    <property type="entry name" value="ABC_membrane"/>
    <property type="match status" value="2"/>
</dbReference>
<keyword evidence="5" id="KW-0677">Repeat</keyword>
<dbReference type="PANTHER" id="PTHR24223:SF401">
    <property type="entry name" value="ATP-BINDING CASSETTE TRANSPORTER SUBFAMILY C"/>
    <property type="match status" value="1"/>
</dbReference>
<feature type="transmembrane region" description="Helical" evidence="11">
    <location>
        <begin position="350"/>
        <end position="369"/>
    </location>
</feature>
<protein>
    <submittedName>
        <fullName evidence="14 15">Uncharacterized protein</fullName>
    </submittedName>
</protein>
<evidence type="ECO:0000256" key="9">
    <source>
        <dbReference type="ARBA" id="ARBA00023136"/>
    </source>
</evidence>
<dbReference type="RefSeq" id="XP_024398180.1">
    <property type="nucleotide sequence ID" value="XM_024542412.2"/>
</dbReference>
<reference evidence="14 16" key="2">
    <citation type="journal article" date="2018" name="Plant J.">
        <title>The Physcomitrella patens chromosome-scale assembly reveals moss genome structure and evolution.</title>
        <authorList>
            <person name="Lang D."/>
            <person name="Ullrich K.K."/>
            <person name="Murat F."/>
            <person name="Fuchs J."/>
            <person name="Jenkins J."/>
            <person name="Haas F.B."/>
            <person name="Piednoel M."/>
            <person name="Gundlach H."/>
            <person name="Van Bel M."/>
            <person name="Meyberg R."/>
            <person name="Vives C."/>
            <person name="Morata J."/>
            <person name="Symeonidi A."/>
            <person name="Hiss M."/>
            <person name="Muchero W."/>
            <person name="Kamisugi Y."/>
            <person name="Saleh O."/>
            <person name="Blanc G."/>
            <person name="Decker E.L."/>
            <person name="van Gessel N."/>
            <person name="Grimwood J."/>
            <person name="Hayes R.D."/>
            <person name="Graham S.W."/>
            <person name="Gunter L.E."/>
            <person name="McDaniel S.F."/>
            <person name="Hoernstein S.N.W."/>
            <person name="Larsson A."/>
            <person name="Li F.W."/>
            <person name="Perroud P.F."/>
            <person name="Phillips J."/>
            <person name="Ranjan P."/>
            <person name="Rokshar D.S."/>
            <person name="Rothfels C.J."/>
            <person name="Schneider L."/>
            <person name="Shu S."/>
            <person name="Stevenson D.W."/>
            <person name="Thummler F."/>
            <person name="Tillich M."/>
            <person name="Villarreal Aguilar J.C."/>
            <person name="Widiez T."/>
            <person name="Wong G.K."/>
            <person name="Wymore A."/>
            <person name="Zhang Y."/>
            <person name="Zimmer A.D."/>
            <person name="Quatrano R.S."/>
            <person name="Mayer K.F.X."/>
            <person name="Goodstein D."/>
            <person name="Casacuberta J.M."/>
            <person name="Vandepoele K."/>
            <person name="Reski R."/>
            <person name="Cuming A.C."/>
            <person name="Tuskan G.A."/>
            <person name="Maumus F."/>
            <person name="Salse J."/>
            <person name="Schmutz J."/>
            <person name="Rensing S.A."/>
        </authorList>
    </citation>
    <scope>NUCLEOTIDE SEQUENCE [LARGE SCALE GENOMIC DNA]</scope>
    <source>
        <strain evidence="15 16">cv. Gransden 2004</strain>
    </source>
</reference>
<dbReference type="CDD" id="cd03250">
    <property type="entry name" value="ABCC_MRP_domain1"/>
    <property type="match status" value="1"/>
</dbReference>
<feature type="region of interest" description="Disordered" evidence="10">
    <location>
        <begin position="1"/>
        <end position="32"/>
    </location>
</feature>
<evidence type="ECO:0000256" key="6">
    <source>
        <dbReference type="ARBA" id="ARBA00022741"/>
    </source>
</evidence>
<evidence type="ECO:0000256" key="5">
    <source>
        <dbReference type="ARBA" id="ARBA00022737"/>
    </source>
</evidence>
<keyword evidence="3" id="KW-0813">Transport</keyword>
<reference evidence="14 16" key="1">
    <citation type="journal article" date="2008" name="Science">
        <title>The Physcomitrella genome reveals evolutionary insights into the conquest of land by plants.</title>
        <authorList>
            <person name="Rensing S."/>
            <person name="Lang D."/>
            <person name="Zimmer A."/>
            <person name="Terry A."/>
            <person name="Salamov A."/>
            <person name="Shapiro H."/>
            <person name="Nishiyama T."/>
            <person name="Perroud P.-F."/>
            <person name="Lindquist E."/>
            <person name="Kamisugi Y."/>
            <person name="Tanahashi T."/>
            <person name="Sakakibara K."/>
            <person name="Fujita T."/>
            <person name="Oishi K."/>
            <person name="Shin-I T."/>
            <person name="Kuroki Y."/>
            <person name="Toyoda A."/>
            <person name="Suzuki Y."/>
            <person name="Hashimoto A."/>
            <person name="Yamaguchi K."/>
            <person name="Sugano A."/>
            <person name="Kohara Y."/>
            <person name="Fujiyama A."/>
            <person name="Anterola A."/>
            <person name="Aoki S."/>
            <person name="Ashton N."/>
            <person name="Barbazuk W.B."/>
            <person name="Barker E."/>
            <person name="Bennetzen J."/>
            <person name="Bezanilla M."/>
            <person name="Blankenship R."/>
            <person name="Cho S.H."/>
            <person name="Dutcher S."/>
            <person name="Estelle M."/>
            <person name="Fawcett J.A."/>
            <person name="Gundlach H."/>
            <person name="Hanada K."/>
            <person name="Heyl A."/>
            <person name="Hicks K.A."/>
            <person name="Hugh J."/>
            <person name="Lohr M."/>
            <person name="Mayer K."/>
            <person name="Melkozernov A."/>
            <person name="Murata T."/>
            <person name="Nelson D."/>
            <person name="Pils B."/>
            <person name="Prigge M."/>
            <person name="Reiss B."/>
            <person name="Renner T."/>
            <person name="Rombauts S."/>
            <person name="Rushton P."/>
            <person name="Sanderfoot A."/>
            <person name="Schween G."/>
            <person name="Shiu S.-H."/>
            <person name="Stueber K."/>
            <person name="Theodoulou F.L."/>
            <person name="Tu H."/>
            <person name="Van de Peer Y."/>
            <person name="Verrier P.J."/>
            <person name="Waters E."/>
            <person name="Wood A."/>
            <person name="Yang L."/>
            <person name="Cove D."/>
            <person name="Cuming A."/>
            <person name="Hasebe M."/>
            <person name="Lucas S."/>
            <person name="Mishler D.B."/>
            <person name="Reski R."/>
            <person name="Grigoriev I."/>
            <person name="Quatrano R.S."/>
            <person name="Boore J.L."/>
        </authorList>
    </citation>
    <scope>NUCLEOTIDE SEQUENCE [LARGE SCALE GENOMIC DNA]</scope>
    <source>
        <strain evidence="15 16">cv. Gransden 2004</strain>
    </source>
</reference>
<dbReference type="InterPro" id="IPR017871">
    <property type="entry name" value="ABC_transporter-like_CS"/>
</dbReference>
<dbReference type="CDD" id="cd18580">
    <property type="entry name" value="ABC_6TM_ABCC_D2"/>
    <property type="match status" value="1"/>
</dbReference>
<dbReference type="OrthoDB" id="6500128at2759"/>